<dbReference type="Gene3D" id="3.80.10.10">
    <property type="entry name" value="Ribonuclease Inhibitor"/>
    <property type="match status" value="3"/>
</dbReference>
<reference evidence="6" key="1">
    <citation type="submission" date="2025-08" db="UniProtKB">
        <authorList>
            <consortium name="RefSeq"/>
        </authorList>
    </citation>
    <scope>IDENTIFICATION</scope>
</reference>
<feature type="region of interest" description="Disordered" evidence="4">
    <location>
        <begin position="65"/>
        <end position="89"/>
    </location>
</feature>
<feature type="region of interest" description="Disordered" evidence="4">
    <location>
        <begin position="299"/>
        <end position="368"/>
    </location>
</feature>
<dbReference type="Pfam" id="PF13516">
    <property type="entry name" value="LRR_6"/>
    <property type="match status" value="3"/>
</dbReference>
<dbReference type="RefSeq" id="XP_012941933.1">
    <property type="nucleotide sequence ID" value="XM_013086479.2"/>
</dbReference>
<dbReference type="PANTHER" id="PTHR24113">
    <property type="entry name" value="RAN GTPASE-ACTIVATING PROTEIN 1"/>
    <property type="match status" value="1"/>
</dbReference>
<evidence type="ECO:0000256" key="2">
    <source>
        <dbReference type="ARBA" id="ARBA00022614"/>
    </source>
</evidence>
<evidence type="ECO:0000313" key="6">
    <source>
        <dbReference type="RefSeq" id="XP_012941933.1"/>
    </source>
</evidence>
<dbReference type="SUPFAM" id="SSF52047">
    <property type="entry name" value="RNI-like"/>
    <property type="match status" value="1"/>
</dbReference>
<keyword evidence="3" id="KW-0677">Repeat</keyword>
<name>A0ABM1A6S5_APLCA</name>
<keyword evidence="5" id="KW-1185">Reference proteome</keyword>
<dbReference type="GeneID" id="101861307"/>
<evidence type="ECO:0000256" key="3">
    <source>
        <dbReference type="ARBA" id="ARBA00022737"/>
    </source>
</evidence>
<gene>
    <name evidence="6" type="primary">LOC101861307</name>
</gene>
<evidence type="ECO:0000256" key="1">
    <source>
        <dbReference type="ARBA" id="ARBA00022468"/>
    </source>
</evidence>
<keyword evidence="1" id="KW-0343">GTPase activation</keyword>
<feature type="region of interest" description="Disordered" evidence="4">
    <location>
        <begin position="143"/>
        <end position="213"/>
    </location>
</feature>
<dbReference type="SMART" id="SM00368">
    <property type="entry name" value="LRR_RI"/>
    <property type="match status" value="8"/>
</dbReference>
<feature type="compositionally biased region" description="Basic and acidic residues" evidence="4">
    <location>
        <begin position="357"/>
        <end position="366"/>
    </location>
</feature>
<evidence type="ECO:0000313" key="5">
    <source>
        <dbReference type="Proteomes" id="UP000694888"/>
    </source>
</evidence>
<protein>
    <submittedName>
        <fullName evidence="6">Uncharacterized protein LOC101861307</fullName>
    </submittedName>
</protein>
<dbReference type="PANTHER" id="PTHR24113:SF12">
    <property type="entry name" value="RAN GTPASE-ACTIVATING PROTEIN 1"/>
    <property type="match status" value="1"/>
</dbReference>
<feature type="compositionally biased region" description="Polar residues" evidence="4">
    <location>
        <begin position="301"/>
        <end position="310"/>
    </location>
</feature>
<proteinExistence type="predicted"/>
<dbReference type="InterPro" id="IPR001611">
    <property type="entry name" value="Leu-rich_rpt"/>
</dbReference>
<sequence>MGSHLSCTASGERRHRGPALEYCVIVSPSQDTADASATLYDRWTSSNNNEVSDPVKDEVLGRRFGRGHGERLSESAATTPPGWSTPKVKPVRSHSLLHVPKTHQPDSGSSWKFWRRLSSRGRQEHKASTLRREKPEIVLLERSESFTGDGDTGREDSRHYTPLSSALPDVVENPPPAPRFTSGAVPPPKPPRLFLFRTPSTNSGRHPDANQDQTEEATYMNCERVAELKAQIQAFSSDSSKSDGHGDSSGNEAESKNAGENNNLVSKAPCTGEQRLHHDSLASEGHEEPLTAVVQRAATDPSIQTASSAQGADVEENTASIPSTAQQPTSRPEVSAQRPKIVTPELRAKRPGRVRRRSSEKGEVTRQRHIMNNVGELLRQRFDPYPMLGRLKDAGLLSDVDIQTYAGTRDRRSVCEGLVDLMGDGEPELIPAFCDVLATSGASTEILEVLQVMREMDRIINEVQCSASESSVLEEEKNVTFDVGYLAPDLSLKPLVELERVRASGDKRLSKASSRASAYSLLEGDSDSCRNGEPGAYPGLVMMSVCVTGHDLSGRRAEALAQMVKSHNCISQLHLGKTQLSGVDISVVAKALQENSTVHSLDLRLNVVDQVGADSLSELLQNTKSLRNLNLSSTSLDLAAIKTITSAVAANRTLVDLDLSFLEISDESCSHLRDMLRSNSSLQKLRLRNNNITAPGCYALSEGLARNRSLCVLDLSRNTIGNEGMQALVKFLPESSCSELCVENCGLTSGACDSLAELITHAKKLRQLDLSTNLLLDSGICKLAPALERTSSLQNLGVNMCGITNDGFSKLLDVLEKNTSIVHMKLCYNRLGRDHTNPAATSDNLRYRLRIVTSSKPKLKILLWGNAFEMS</sequence>
<evidence type="ECO:0000256" key="4">
    <source>
        <dbReference type="SAM" id="MobiDB-lite"/>
    </source>
</evidence>
<accession>A0ABM1A6S5</accession>
<feature type="region of interest" description="Disordered" evidence="4">
    <location>
        <begin position="235"/>
        <end position="267"/>
    </location>
</feature>
<feature type="compositionally biased region" description="Polar residues" evidence="4">
    <location>
        <begin position="317"/>
        <end position="332"/>
    </location>
</feature>
<dbReference type="InterPro" id="IPR027038">
    <property type="entry name" value="RanGap"/>
</dbReference>
<keyword evidence="2" id="KW-0433">Leucine-rich repeat</keyword>
<dbReference type="InterPro" id="IPR032675">
    <property type="entry name" value="LRR_dom_sf"/>
</dbReference>
<organism evidence="5 6">
    <name type="scientific">Aplysia californica</name>
    <name type="common">California sea hare</name>
    <dbReference type="NCBI Taxonomy" id="6500"/>
    <lineage>
        <taxon>Eukaryota</taxon>
        <taxon>Metazoa</taxon>
        <taxon>Spiralia</taxon>
        <taxon>Lophotrochozoa</taxon>
        <taxon>Mollusca</taxon>
        <taxon>Gastropoda</taxon>
        <taxon>Heterobranchia</taxon>
        <taxon>Euthyneura</taxon>
        <taxon>Tectipleura</taxon>
        <taxon>Aplysiida</taxon>
        <taxon>Aplysioidea</taxon>
        <taxon>Aplysiidae</taxon>
        <taxon>Aplysia</taxon>
    </lineage>
</organism>
<dbReference type="Proteomes" id="UP000694888">
    <property type="component" value="Unplaced"/>
</dbReference>